<dbReference type="CDD" id="cd04659">
    <property type="entry name" value="Piwi_piwi-like_ProArk"/>
    <property type="match status" value="1"/>
</dbReference>
<dbReference type="Proteomes" id="UP000280296">
    <property type="component" value="Unassembled WGS sequence"/>
</dbReference>
<gene>
    <name evidence="4" type="ORF">TsocGM_21090</name>
</gene>
<proteinExistence type="inferred from homology"/>
<name>A0A432MEQ5_9BACT</name>
<reference evidence="4 5" key="1">
    <citation type="submission" date="2018-12" db="EMBL/GenBank/DDBJ databases">
        <authorList>
            <person name="Toschakov S.V."/>
        </authorList>
    </citation>
    <scope>NUCLEOTIDE SEQUENCE [LARGE SCALE GENOMIC DNA]</scope>
    <source>
        <strain evidence="4 5">GM2012</strain>
    </source>
</reference>
<dbReference type="Gene3D" id="3.30.420.10">
    <property type="entry name" value="Ribonuclease H-like superfamily/Ribonuclease H"/>
    <property type="match status" value="1"/>
</dbReference>
<evidence type="ECO:0000313" key="5">
    <source>
        <dbReference type="Proteomes" id="UP000280296"/>
    </source>
</evidence>
<comment type="caution">
    <text evidence="4">The sequence shown here is derived from an EMBL/GenBank/DDBJ whole genome shotgun (WGS) entry which is preliminary data.</text>
</comment>
<keyword evidence="5" id="KW-1185">Reference proteome</keyword>
<dbReference type="Pfam" id="PF02171">
    <property type="entry name" value="Piwi"/>
    <property type="match status" value="1"/>
</dbReference>
<feature type="domain" description="Piwi" evidence="3">
    <location>
        <begin position="403"/>
        <end position="712"/>
    </location>
</feature>
<reference evidence="4 5" key="2">
    <citation type="submission" date="2019-01" db="EMBL/GenBank/DDBJ databases">
        <title>Tautonia sociabilis, a novel thermotolerant planctomycete of Isosphaeraceae family, isolated from a 4000 m deep subterranean habitat.</title>
        <authorList>
            <person name="Kovaleva O.L."/>
            <person name="Elcheninov A.G."/>
            <person name="Van Heerden E."/>
            <person name="Toshchakov S.V."/>
            <person name="Novikov A."/>
            <person name="Bonch-Osmolovskaya E.A."/>
            <person name="Kublanov I.V."/>
        </authorList>
    </citation>
    <scope>NUCLEOTIDE SEQUENCE [LARGE SCALE GENOMIC DNA]</scope>
    <source>
        <strain evidence="4 5">GM2012</strain>
    </source>
</reference>
<dbReference type="InterPro" id="IPR036397">
    <property type="entry name" value="RNaseH_sf"/>
</dbReference>
<dbReference type="SUPFAM" id="SSF53098">
    <property type="entry name" value="Ribonuclease H-like"/>
    <property type="match status" value="1"/>
</dbReference>
<dbReference type="InterPro" id="IPR012337">
    <property type="entry name" value="RNaseH-like_sf"/>
</dbReference>
<dbReference type="InterPro" id="IPR003165">
    <property type="entry name" value="Piwi"/>
</dbReference>
<evidence type="ECO:0000256" key="1">
    <source>
        <dbReference type="ARBA" id="ARBA00035012"/>
    </source>
</evidence>
<evidence type="ECO:0000256" key="2">
    <source>
        <dbReference type="ARBA" id="ARBA00035032"/>
    </source>
</evidence>
<dbReference type="PROSITE" id="PS50822">
    <property type="entry name" value="PIWI"/>
    <property type="match status" value="1"/>
</dbReference>
<accession>A0A432MEQ5</accession>
<evidence type="ECO:0000313" key="4">
    <source>
        <dbReference type="EMBL" id="RUL84039.1"/>
    </source>
</evidence>
<dbReference type="Gene3D" id="3.40.50.2300">
    <property type="match status" value="1"/>
</dbReference>
<organism evidence="4 5">
    <name type="scientific">Tautonia sociabilis</name>
    <dbReference type="NCBI Taxonomy" id="2080755"/>
    <lineage>
        <taxon>Bacteria</taxon>
        <taxon>Pseudomonadati</taxon>
        <taxon>Planctomycetota</taxon>
        <taxon>Planctomycetia</taxon>
        <taxon>Isosphaerales</taxon>
        <taxon>Isosphaeraceae</taxon>
        <taxon>Tautonia</taxon>
    </lineage>
</organism>
<dbReference type="EMBL" id="RYZH01000053">
    <property type="protein sequence ID" value="RUL84039.1"/>
    <property type="molecule type" value="Genomic_DNA"/>
</dbReference>
<dbReference type="OrthoDB" id="580851at2"/>
<dbReference type="SMART" id="SM00950">
    <property type="entry name" value="Piwi"/>
    <property type="match status" value="1"/>
</dbReference>
<evidence type="ECO:0000259" key="3">
    <source>
        <dbReference type="PROSITE" id="PS50822"/>
    </source>
</evidence>
<comment type="similarity">
    <text evidence="1">Belongs to the argonaute family. Long pAgo subfamily.</text>
</comment>
<dbReference type="AlphaFoldDB" id="A0A432MEQ5"/>
<protein>
    <recommendedName>
        <fullName evidence="2">Protein argonaute</fullName>
    </recommendedName>
</protein>
<dbReference type="GO" id="GO:0003676">
    <property type="term" value="F:nucleic acid binding"/>
    <property type="evidence" value="ECO:0007669"/>
    <property type="project" value="InterPro"/>
</dbReference>
<sequence length="732" mass="82293">MKALRTRYGKEWFLHWRGGRAYCLPRADEPSEPIGKMEDLSTDVHDHLHLVVARLNDVLPDVFPQYEAFRRRPFSFLGRKDEIVRLVTKGWPNLHPLVNEFKISPQFELDPRIIEVRKGETSAAVVLRIGMKWQVLAPLDRLKGAGIDLSGLAVVRRNPAVTERRLVGTIASVGANVELAEAFDDLKAIPINQVWLEGSKASFTRCLRALLGPRFEDFESARHAREGEFLLGPALDKLLGKMGEFLTNASPIRLSTDFSCTIRDRVELNNSGDYQSVVKYGDVEYCFDAAKSKRNIIPWSGLMRFGPFSRDTFSKRTPRVLVVCPDQSAGKVSQFVRAFRDGIQSVPNSKYPKGFAGTFGLVNPEFVTCTVPLLGTADNSAAMLYRRSIEDHLACNQESYDAAVVALLDHHARLPDQINPYLHAKGTLLLNGIPTQEVRHATLSARPEALQWSIQNLAVALYAKMGGTPWTVAHDQTVDDEIVIGLGAAELTGSRFESRHRFMGITTVFRGDGNYLLSNVSRVCSYEDYPDVLRTTTTDVLKELKQRNDWRDGDIVRVVFHAHRPFKKIEVARIAEECVHEAARTQDIQFAFLTVSHDHPFKLIDDSQKGITKPTGVKGRYAPARGTVAQLGRHTRLLCTNGPHQIKRPTTPLPSPVLIHLHRESGYKDLQYLTEQILKFTSLTWRSTQPASDPVTIYYSELISALLARLQEVPGWSPAILNTKLRSSRWFL</sequence>